<reference evidence="2" key="1">
    <citation type="journal article" date="2023" name="Front. Plant Sci.">
        <title>Chromosomal-level genome assembly of Melastoma candidum provides insights into trichome evolution.</title>
        <authorList>
            <person name="Zhong Y."/>
            <person name="Wu W."/>
            <person name="Sun C."/>
            <person name="Zou P."/>
            <person name="Liu Y."/>
            <person name="Dai S."/>
            <person name="Zhou R."/>
        </authorList>
    </citation>
    <scope>NUCLEOTIDE SEQUENCE [LARGE SCALE GENOMIC DNA]</scope>
</reference>
<sequence length="142" mass="15923">MNSEGRRLRPGSALANIKILLVDDDSTILTIVSTLLTMLNHEVSVTTATSALDALSILRVDNVGFDLVVTDHHMPGMHGLQLLERVREEFRIPVIVISADERKMLIRESLERGAASFINKPVKPEDLQDIWRFAKPTRNARL</sequence>
<name>A0ACB9NW33_9MYRT</name>
<dbReference type="Proteomes" id="UP001057402">
    <property type="component" value="Chromosome 7"/>
</dbReference>
<comment type="caution">
    <text evidence="1">The sequence shown here is derived from an EMBL/GenBank/DDBJ whole genome shotgun (WGS) entry which is preliminary data.</text>
</comment>
<dbReference type="EMBL" id="CM042886">
    <property type="protein sequence ID" value="KAI4340857.1"/>
    <property type="molecule type" value="Genomic_DNA"/>
</dbReference>
<accession>A0ACB9NW33</accession>
<gene>
    <name evidence="1" type="ORF">MLD38_025657</name>
</gene>
<protein>
    <submittedName>
        <fullName evidence="1">Uncharacterized protein</fullName>
    </submittedName>
</protein>
<organism evidence="1 2">
    <name type="scientific">Melastoma candidum</name>
    <dbReference type="NCBI Taxonomy" id="119954"/>
    <lineage>
        <taxon>Eukaryota</taxon>
        <taxon>Viridiplantae</taxon>
        <taxon>Streptophyta</taxon>
        <taxon>Embryophyta</taxon>
        <taxon>Tracheophyta</taxon>
        <taxon>Spermatophyta</taxon>
        <taxon>Magnoliopsida</taxon>
        <taxon>eudicotyledons</taxon>
        <taxon>Gunneridae</taxon>
        <taxon>Pentapetalae</taxon>
        <taxon>rosids</taxon>
        <taxon>malvids</taxon>
        <taxon>Myrtales</taxon>
        <taxon>Melastomataceae</taxon>
        <taxon>Melastomatoideae</taxon>
        <taxon>Melastomateae</taxon>
        <taxon>Melastoma</taxon>
    </lineage>
</organism>
<evidence type="ECO:0000313" key="1">
    <source>
        <dbReference type="EMBL" id="KAI4340857.1"/>
    </source>
</evidence>
<keyword evidence="2" id="KW-1185">Reference proteome</keyword>
<evidence type="ECO:0000313" key="2">
    <source>
        <dbReference type="Proteomes" id="UP001057402"/>
    </source>
</evidence>
<proteinExistence type="predicted"/>